<proteinExistence type="inferred from homology"/>
<dbReference type="Pfam" id="PF02021">
    <property type="entry name" value="UPF0102"/>
    <property type="match status" value="1"/>
</dbReference>
<comment type="similarity">
    <text evidence="1 2">Belongs to the UPF0102 family.</text>
</comment>
<gene>
    <name evidence="3" type="ORF">Lsed01_01257</name>
</gene>
<dbReference type="EMBL" id="BAABRR010000005">
    <property type="protein sequence ID" value="GAA5518823.1"/>
    <property type="molecule type" value="Genomic_DNA"/>
</dbReference>
<name>A0ABP9WHY8_9MICO</name>
<dbReference type="PANTHER" id="PTHR34039:SF1">
    <property type="entry name" value="UPF0102 PROTEIN YRAN"/>
    <property type="match status" value="1"/>
</dbReference>
<dbReference type="Proteomes" id="UP001426770">
    <property type="component" value="Unassembled WGS sequence"/>
</dbReference>
<sequence length="118" mass="12679">MAVKDVVGRYGEDLAARSLSAAGWEVLDRNWRCPVGELDIVAREGGEVVFVEVKTRRSDAFGGALAAVTPHKMRRLRVLAGQWLAAQGESFGSIRIDVVAVTLPRSGAPILEHVRGVG</sequence>
<dbReference type="PANTHER" id="PTHR34039">
    <property type="entry name" value="UPF0102 PROTEIN YRAN"/>
    <property type="match status" value="1"/>
</dbReference>
<evidence type="ECO:0000256" key="2">
    <source>
        <dbReference type="HAMAP-Rule" id="MF_00048"/>
    </source>
</evidence>
<dbReference type="SUPFAM" id="SSF52980">
    <property type="entry name" value="Restriction endonuclease-like"/>
    <property type="match status" value="1"/>
</dbReference>
<organism evidence="3 4">
    <name type="scientific">Demequina sediminis</name>
    <dbReference type="NCBI Taxonomy" id="1930058"/>
    <lineage>
        <taxon>Bacteria</taxon>
        <taxon>Bacillati</taxon>
        <taxon>Actinomycetota</taxon>
        <taxon>Actinomycetes</taxon>
        <taxon>Micrococcales</taxon>
        <taxon>Demequinaceae</taxon>
        <taxon>Demequina</taxon>
    </lineage>
</organism>
<comment type="caution">
    <text evidence="3">The sequence shown here is derived from an EMBL/GenBank/DDBJ whole genome shotgun (WGS) entry which is preliminary data.</text>
</comment>
<protein>
    <recommendedName>
        <fullName evidence="2">UPF0102 protein Lsed01_01257</fullName>
    </recommendedName>
</protein>
<dbReference type="NCBIfam" id="NF009154">
    <property type="entry name" value="PRK12497.3-3"/>
    <property type="match status" value="1"/>
</dbReference>
<dbReference type="Gene3D" id="3.40.1350.10">
    <property type="match status" value="1"/>
</dbReference>
<evidence type="ECO:0000313" key="4">
    <source>
        <dbReference type="Proteomes" id="UP001426770"/>
    </source>
</evidence>
<evidence type="ECO:0000256" key="1">
    <source>
        <dbReference type="ARBA" id="ARBA00006738"/>
    </source>
</evidence>
<accession>A0ABP9WHY8</accession>
<reference evidence="3 4" key="1">
    <citation type="submission" date="2024-02" db="EMBL/GenBank/DDBJ databases">
        <title>Lysinimicrobium sediminis NBRC 112286.</title>
        <authorList>
            <person name="Ichikawa N."/>
            <person name="Katano-Makiyama Y."/>
            <person name="Hidaka K."/>
        </authorList>
    </citation>
    <scope>NUCLEOTIDE SEQUENCE [LARGE SCALE GENOMIC DNA]</scope>
    <source>
        <strain evidence="3 4">NBRC 112286</strain>
    </source>
</reference>
<dbReference type="NCBIfam" id="TIGR00252">
    <property type="entry name" value="YraN family protein"/>
    <property type="match status" value="1"/>
</dbReference>
<dbReference type="InterPro" id="IPR011856">
    <property type="entry name" value="tRNA_endonuc-like_dom_sf"/>
</dbReference>
<dbReference type="HAMAP" id="MF_00048">
    <property type="entry name" value="UPF0102"/>
    <property type="match status" value="1"/>
</dbReference>
<dbReference type="InterPro" id="IPR011335">
    <property type="entry name" value="Restrct_endonuc-II-like"/>
</dbReference>
<dbReference type="NCBIfam" id="NF009150">
    <property type="entry name" value="PRK12497.1-3"/>
    <property type="match status" value="1"/>
</dbReference>
<dbReference type="CDD" id="cd20736">
    <property type="entry name" value="PoNe_Nuclease"/>
    <property type="match status" value="1"/>
</dbReference>
<dbReference type="RefSeq" id="WP_345379133.1">
    <property type="nucleotide sequence ID" value="NZ_BAABRR010000005.1"/>
</dbReference>
<evidence type="ECO:0000313" key="3">
    <source>
        <dbReference type="EMBL" id="GAA5518823.1"/>
    </source>
</evidence>
<dbReference type="InterPro" id="IPR003509">
    <property type="entry name" value="UPF0102_YraN-like"/>
</dbReference>
<keyword evidence="4" id="KW-1185">Reference proteome</keyword>